<dbReference type="InterPro" id="IPR054765">
    <property type="entry name" value="SLBB_dom"/>
</dbReference>
<keyword evidence="12" id="KW-1185">Reference proteome</keyword>
<dbReference type="GeneTree" id="ENSGT00390000010641"/>
<keyword evidence="8" id="KW-0408">Iron</keyword>
<keyword evidence="4" id="KW-0004">4Fe-4S</keyword>
<dbReference type="Proteomes" id="UP000694520">
    <property type="component" value="Chromosome 29"/>
</dbReference>
<dbReference type="SMART" id="SM00928">
    <property type="entry name" value="NADH_4Fe-4S"/>
    <property type="match status" value="1"/>
</dbReference>
<keyword evidence="5" id="KW-0285">Flavoprotein</keyword>
<proteinExistence type="inferred from homology"/>
<keyword evidence="6" id="KW-0288">FMN</keyword>
<sequence length="467" mass="50749">SDRKVADVGGRVPNGRLILPDRIFTNLYGRHDWRLKGAQSRGDWYKAKEILLKGPDWILGEVKASGLRGRGGAGFPTGLKWSFMNKPSDGRPKYLVDREIIRHDPHKLVEGCLVGAGPWALVPPTSTSGEFYNEASNLQVAIREAYEAGLIGKNACGSGSISACLWCVGRGLHLRGGDGAIESIEGKQGKPRLKPPFPAGVGVFGCPTTVANVETVAVSLPSAAVGVPGLPARPRRNSGTKLFNISGHVNNPCTVEEEMSVPLKELIEKHAGVRPRLTIHPLGDWLGPQGCHGWLGQPPCCDPWRLVHPLIPKSVCEAVLMDLTLIQAQAGLGTAAVIVMDRSVRKADIVKAIARLIEFYKHESCGQCTRAARVGVDWMNKVMARFVRRCPAGRDRLLWEISKHWGQRGFHTCFTQRSLHPTPPQGLIRHFRPELEEADAAVCPAAPGQASSFLSQGWCPSVWTAGQ</sequence>
<comment type="cofactor">
    <cofactor evidence="1">
        <name>FMN</name>
        <dbReference type="ChEBI" id="CHEBI:58210"/>
    </cofactor>
</comment>
<dbReference type="Pfam" id="PF22461">
    <property type="entry name" value="SLBB_2"/>
    <property type="match status" value="1"/>
</dbReference>
<evidence type="ECO:0000259" key="10">
    <source>
        <dbReference type="SMART" id="SM00928"/>
    </source>
</evidence>
<keyword evidence="7" id="KW-0479">Metal-binding</keyword>
<dbReference type="GO" id="GO:0046872">
    <property type="term" value="F:metal ion binding"/>
    <property type="evidence" value="ECO:0007669"/>
    <property type="project" value="UniProtKB-KW"/>
</dbReference>
<evidence type="ECO:0000256" key="8">
    <source>
        <dbReference type="ARBA" id="ARBA00023004"/>
    </source>
</evidence>
<dbReference type="SUPFAM" id="SSF140490">
    <property type="entry name" value="Nqo1C-terminal domain-like"/>
    <property type="match status" value="1"/>
</dbReference>
<dbReference type="GO" id="GO:0045271">
    <property type="term" value="C:respiratory chain complex I"/>
    <property type="evidence" value="ECO:0007669"/>
    <property type="project" value="Ensembl"/>
</dbReference>
<dbReference type="InterPro" id="IPR037225">
    <property type="entry name" value="Nuo51_FMN-bd_sf"/>
</dbReference>
<dbReference type="PANTHER" id="PTHR11780">
    <property type="entry name" value="NADH-UBIQUINONE OXIDOREDUCTASE FLAVOPROTEIN 1 NDUFV1"/>
    <property type="match status" value="1"/>
</dbReference>
<protein>
    <submittedName>
        <fullName evidence="11">NADH:ubiquinone oxidoreductase core subunit V1</fullName>
    </submittedName>
</protein>
<evidence type="ECO:0000256" key="6">
    <source>
        <dbReference type="ARBA" id="ARBA00022643"/>
    </source>
</evidence>
<dbReference type="InterPro" id="IPR050837">
    <property type="entry name" value="ComplexI_51kDa_subunit"/>
</dbReference>
<dbReference type="AlphaFoldDB" id="A0A8B9XKI0"/>
<evidence type="ECO:0000256" key="5">
    <source>
        <dbReference type="ARBA" id="ARBA00022630"/>
    </source>
</evidence>
<dbReference type="InterPro" id="IPR019575">
    <property type="entry name" value="Nuop51_4Fe4S-bd"/>
</dbReference>
<dbReference type="Gene3D" id="1.20.1440.230">
    <property type="entry name" value="NADH-ubiquinone oxidoreductase 51kDa subunit, iron-sulphur binding domain"/>
    <property type="match status" value="1"/>
</dbReference>
<evidence type="ECO:0000256" key="9">
    <source>
        <dbReference type="ARBA" id="ARBA00023014"/>
    </source>
</evidence>
<dbReference type="SUPFAM" id="SSF142984">
    <property type="entry name" value="Nqo1 middle domain-like"/>
    <property type="match status" value="1"/>
</dbReference>
<dbReference type="NCBIfam" id="NF010120">
    <property type="entry name" value="PRK13596.1"/>
    <property type="match status" value="1"/>
</dbReference>
<evidence type="ECO:0000256" key="7">
    <source>
        <dbReference type="ARBA" id="ARBA00022723"/>
    </source>
</evidence>
<dbReference type="GO" id="GO:0005743">
    <property type="term" value="C:mitochondrial inner membrane"/>
    <property type="evidence" value="ECO:0007669"/>
    <property type="project" value="Ensembl"/>
</dbReference>
<keyword evidence="9" id="KW-0411">Iron-sulfur</keyword>
<evidence type="ECO:0000256" key="1">
    <source>
        <dbReference type="ARBA" id="ARBA00001917"/>
    </source>
</evidence>
<evidence type="ECO:0000256" key="3">
    <source>
        <dbReference type="ARBA" id="ARBA00007523"/>
    </source>
</evidence>
<gene>
    <name evidence="11" type="primary">NDUFV1</name>
</gene>
<dbReference type="GO" id="GO:0006120">
    <property type="term" value="P:mitochondrial electron transport, NADH to ubiquinone"/>
    <property type="evidence" value="ECO:0007669"/>
    <property type="project" value="Ensembl"/>
</dbReference>
<dbReference type="Pfam" id="PF10589">
    <property type="entry name" value="NADH_4Fe-4S"/>
    <property type="match status" value="1"/>
</dbReference>
<dbReference type="Pfam" id="PF01512">
    <property type="entry name" value="Complex1_51K"/>
    <property type="match status" value="1"/>
</dbReference>
<dbReference type="InterPro" id="IPR037207">
    <property type="entry name" value="Nuop51_4Fe4S-bd_sf"/>
</dbReference>
<evidence type="ECO:0000256" key="2">
    <source>
        <dbReference type="ARBA" id="ARBA00001966"/>
    </source>
</evidence>
<organism evidence="11 12">
    <name type="scientific">Bos mutus grunniens</name>
    <name type="common">Wild yak</name>
    <name type="synonym">Bos grunniens</name>
    <dbReference type="NCBI Taxonomy" id="30521"/>
    <lineage>
        <taxon>Eukaryota</taxon>
        <taxon>Metazoa</taxon>
        <taxon>Chordata</taxon>
        <taxon>Craniata</taxon>
        <taxon>Vertebrata</taxon>
        <taxon>Euteleostomi</taxon>
        <taxon>Mammalia</taxon>
        <taxon>Eutheria</taxon>
        <taxon>Laurasiatheria</taxon>
        <taxon>Artiodactyla</taxon>
        <taxon>Ruminantia</taxon>
        <taxon>Pecora</taxon>
        <taxon>Bovidae</taxon>
        <taxon>Bovinae</taxon>
        <taxon>Bos</taxon>
    </lineage>
</organism>
<evidence type="ECO:0000313" key="12">
    <source>
        <dbReference type="Proteomes" id="UP000694520"/>
    </source>
</evidence>
<comment type="cofactor">
    <cofactor evidence="2">
        <name>[4Fe-4S] cluster</name>
        <dbReference type="ChEBI" id="CHEBI:49883"/>
    </cofactor>
</comment>
<dbReference type="PANTHER" id="PTHR11780:SF10">
    <property type="entry name" value="NADH DEHYDROGENASE [UBIQUINONE] FLAVOPROTEIN 1, MITOCHONDRIAL"/>
    <property type="match status" value="1"/>
</dbReference>
<comment type="similarity">
    <text evidence="3">Belongs to the complex I 51 kDa subunit family.</text>
</comment>
<dbReference type="Gene3D" id="3.10.20.600">
    <property type="match status" value="1"/>
</dbReference>
<dbReference type="GO" id="GO:0051539">
    <property type="term" value="F:4 iron, 4 sulfur cluster binding"/>
    <property type="evidence" value="ECO:0007669"/>
    <property type="project" value="UniProtKB-KW"/>
</dbReference>
<reference evidence="11" key="2">
    <citation type="submission" date="2025-08" db="UniProtKB">
        <authorList>
            <consortium name="Ensembl"/>
        </authorList>
    </citation>
    <scope>IDENTIFICATION</scope>
</reference>
<dbReference type="SUPFAM" id="SSF142019">
    <property type="entry name" value="Nqo1 FMN-binding domain-like"/>
    <property type="match status" value="1"/>
</dbReference>
<dbReference type="InterPro" id="IPR011538">
    <property type="entry name" value="Nuo51_FMN-bd"/>
</dbReference>
<dbReference type="Ensembl" id="ENSBGRT00000025206.1">
    <property type="protein sequence ID" value="ENSBGRP00000021850.1"/>
    <property type="gene ID" value="ENSBGRG00000013540.1"/>
</dbReference>
<evidence type="ECO:0000313" key="11">
    <source>
        <dbReference type="Ensembl" id="ENSBGRP00000021850.1"/>
    </source>
</evidence>
<accession>A0A8B9XKI0</accession>
<feature type="domain" description="NADH-ubiquinone oxidoreductase 51kDa subunit iron-sulphur binding" evidence="10">
    <location>
        <begin position="350"/>
        <end position="396"/>
    </location>
</feature>
<reference evidence="11" key="1">
    <citation type="submission" date="2019-05" db="EMBL/GenBank/DDBJ databases">
        <authorList>
            <person name="Zhang S."/>
            <person name="Liu J."/>
        </authorList>
    </citation>
    <scope>NUCLEOTIDE SEQUENCE [LARGE SCALE GENOMIC DNA]</scope>
</reference>
<dbReference type="Gene3D" id="3.40.50.11540">
    <property type="entry name" value="NADH-ubiquinone oxidoreductase 51kDa subunit"/>
    <property type="match status" value="1"/>
</dbReference>
<reference evidence="11" key="3">
    <citation type="submission" date="2025-09" db="UniProtKB">
        <authorList>
            <consortium name="Ensembl"/>
        </authorList>
    </citation>
    <scope>IDENTIFICATION</scope>
</reference>
<name>A0A8B9XKI0_BOSMU</name>
<dbReference type="GO" id="GO:0008137">
    <property type="term" value="F:NADH dehydrogenase (ubiquinone) activity"/>
    <property type="evidence" value="ECO:0007669"/>
    <property type="project" value="Ensembl"/>
</dbReference>
<evidence type="ECO:0000256" key="4">
    <source>
        <dbReference type="ARBA" id="ARBA00022485"/>
    </source>
</evidence>